<dbReference type="InterPro" id="IPR007016">
    <property type="entry name" value="O-antigen_ligase-rel_domated"/>
</dbReference>
<evidence type="ECO:0000256" key="1">
    <source>
        <dbReference type="ARBA" id="ARBA00004141"/>
    </source>
</evidence>
<keyword evidence="2 5" id="KW-0812">Transmembrane</keyword>
<evidence type="ECO:0000256" key="5">
    <source>
        <dbReference type="SAM" id="Phobius"/>
    </source>
</evidence>
<feature type="transmembrane region" description="Helical" evidence="5">
    <location>
        <begin position="138"/>
        <end position="155"/>
    </location>
</feature>
<gene>
    <name evidence="7" type="ORF">A5892_16865</name>
</gene>
<keyword evidence="3 5" id="KW-1133">Transmembrane helix</keyword>
<dbReference type="GO" id="GO:0016020">
    <property type="term" value="C:membrane"/>
    <property type="evidence" value="ECO:0007669"/>
    <property type="project" value="UniProtKB-SubCell"/>
</dbReference>
<name>A0A172YIF6_9GAMM</name>
<feature type="domain" description="O-antigen ligase-related" evidence="6">
    <location>
        <begin position="205"/>
        <end position="365"/>
    </location>
</feature>
<feature type="transmembrane region" description="Helical" evidence="5">
    <location>
        <begin position="354"/>
        <end position="374"/>
    </location>
</feature>
<organism evidence="7 8">
    <name type="scientific">Halotalea alkalilenta</name>
    <dbReference type="NCBI Taxonomy" id="376489"/>
    <lineage>
        <taxon>Bacteria</taxon>
        <taxon>Pseudomonadati</taxon>
        <taxon>Pseudomonadota</taxon>
        <taxon>Gammaproteobacteria</taxon>
        <taxon>Oceanospirillales</taxon>
        <taxon>Halomonadaceae</taxon>
        <taxon>Halotalea</taxon>
    </lineage>
</organism>
<comment type="subcellular location">
    <subcellularLocation>
        <location evidence="1">Membrane</location>
        <topology evidence="1">Multi-pass membrane protein</topology>
    </subcellularLocation>
</comment>
<dbReference type="Proteomes" id="UP000077875">
    <property type="component" value="Chromosome"/>
</dbReference>
<evidence type="ECO:0000313" key="7">
    <source>
        <dbReference type="EMBL" id="ANF58932.1"/>
    </source>
</evidence>
<feature type="transmembrane region" description="Helical" evidence="5">
    <location>
        <begin position="111"/>
        <end position="131"/>
    </location>
</feature>
<dbReference type="KEGG" id="haa:A5892_16865"/>
<feature type="transmembrane region" description="Helical" evidence="5">
    <location>
        <begin position="68"/>
        <end position="91"/>
    </location>
</feature>
<dbReference type="InterPro" id="IPR051533">
    <property type="entry name" value="WaaL-like"/>
</dbReference>
<evidence type="ECO:0000256" key="2">
    <source>
        <dbReference type="ARBA" id="ARBA00022692"/>
    </source>
</evidence>
<reference evidence="7 8" key="1">
    <citation type="submission" date="2016-04" db="EMBL/GenBank/DDBJ databases">
        <title>Complete Genome Sequence of Halotalea alkalilenta IHB B 13600.</title>
        <authorList>
            <person name="Swarnkar M.K."/>
            <person name="Sharma A."/>
            <person name="Kaushal K."/>
            <person name="Soni R."/>
            <person name="Rana S."/>
            <person name="Singh A.K."/>
            <person name="Gulati A."/>
        </authorList>
    </citation>
    <scope>NUCLEOTIDE SEQUENCE [LARGE SCALE GENOMIC DNA]</scope>
    <source>
        <strain evidence="7 8">IHB B 13600</strain>
    </source>
</reference>
<proteinExistence type="predicted"/>
<evidence type="ECO:0000256" key="4">
    <source>
        <dbReference type="ARBA" id="ARBA00023136"/>
    </source>
</evidence>
<keyword evidence="8" id="KW-1185">Reference proteome</keyword>
<feature type="transmembrane region" description="Helical" evidence="5">
    <location>
        <begin position="200"/>
        <end position="216"/>
    </location>
</feature>
<feature type="transmembrane region" description="Helical" evidence="5">
    <location>
        <begin position="38"/>
        <end position="56"/>
    </location>
</feature>
<dbReference type="PANTHER" id="PTHR37422:SF17">
    <property type="entry name" value="O-ANTIGEN LIGASE"/>
    <property type="match status" value="1"/>
</dbReference>
<feature type="transmembrane region" description="Helical" evidence="5">
    <location>
        <begin position="222"/>
        <end position="237"/>
    </location>
</feature>
<evidence type="ECO:0000256" key="3">
    <source>
        <dbReference type="ARBA" id="ARBA00022989"/>
    </source>
</evidence>
<dbReference type="RefSeq" id="WP_064123785.1">
    <property type="nucleotide sequence ID" value="NZ_CP015243.1"/>
</dbReference>
<dbReference type="Pfam" id="PF04932">
    <property type="entry name" value="Wzy_C"/>
    <property type="match status" value="1"/>
</dbReference>
<feature type="transmembrane region" description="Helical" evidence="5">
    <location>
        <begin position="249"/>
        <end position="268"/>
    </location>
</feature>
<accession>A0A172YIF6</accession>
<protein>
    <recommendedName>
        <fullName evidence="6">O-antigen ligase-related domain-containing protein</fullName>
    </recommendedName>
</protein>
<keyword evidence="4 5" id="KW-0472">Membrane</keyword>
<evidence type="ECO:0000313" key="8">
    <source>
        <dbReference type="Proteomes" id="UP000077875"/>
    </source>
</evidence>
<feature type="transmembrane region" description="Helical" evidence="5">
    <location>
        <begin position="175"/>
        <end position="193"/>
    </location>
</feature>
<evidence type="ECO:0000259" key="6">
    <source>
        <dbReference type="Pfam" id="PF04932"/>
    </source>
</evidence>
<dbReference type="EMBL" id="CP015243">
    <property type="protein sequence ID" value="ANF58932.1"/>
    <property type="molecule type" value="Genomic_DNA"/>
</dbReference>
<dbReference type="PANTHER" id="PTHR37422">
    <property type="entry name" value="TEICHURONIC ACID BIOSYNTHESIS PROTEIN TUAE"/>
    <property type="match status" value="1"/>
</dbReference>
<dbReference type="AlphaFoldDB" id="A0A172YIF6"/>
<sequence>MSSPTTRTNAVQRTSAPDTFLVALVLLAFYAMPFDRDFSFHLLSASAVIALVVCVIRSRGKTGRWDGLVSLRAMPLIVAMLVMIIAQAYWFLTLGGQGRFAWMSEYAKETILYWSASSVLCFYFANHYGGVIPAAKKYIVSFMLLVLALTLVAAFKEYYETGYRVALKIRHPVPAGFVFTIMTMVAVMAFSSWLTKSRRLGCAVFALAIGATLVVLTSTRGALIIFLMFLLVAVWSYSRGGRQCRKGELIGLSLMSLSIFLGVLIGFYDRFADLYHDLMNYWQDNPSGSMGGRFVMWEAGWYSFLHHPWGYTSEARYQVVHDYISARLPGQDGLIIQITTAAAHHLHNELIEAVSLQGVFGLIAILWLYATLIGTAWKAKVVDPMFGPLVVAMLIFGVNEPLFNSNKIVLCLALAIPLCVAFGTERRQRESRSPGSGGNV</sequence>
<dbReference type="STRING" id="376489.A5892_16865"/>
<feature type="transmembrane region" description="Helical" evidence="5">
    <location>
        <begin position="15"/>
        <end position="32"/>
    </location>
</feature>